<evidence type="ECO:0000313" key="3">
    <source>
        <dbReference type="EMBL" id="PPR01167.1"/>
    </source>
</evidence>
<feature type="region of interest" description="Disordered" evidence="1">
    <location>
        <begin position="313"/>
        <end position="341"/>
    </location>
</feature>
<gene>
    <name evidence="3" type="ORF">CVT26_016021</name>
</gene>
<protein>
    <submittedName>
        <fullName evidence="3">Uncharacterized protein</fullName>
    </submittedName>
</protein>
<dbReference type="InParanoid" id="A0A409YDU7"/>
<keyword evidence="2" id="KW-1133">Transmembrane helix</keyword>
<accession>A0A409YDU7</accession>
<feature type="transmembrane region" description="Helical" evidence="2">
    <location>
        <begin position="347"/>
        <end position="369"/>
    </location>
</feature>
<evidence type="ECO:0000256" key="2">
    <source>
        <dbReference type="SAM" id="Phobius"/>
    </source>
</evidence>
<proteinExistence type="predicted"/>
<evidence type="ECO:0000313" key="4">
    <source>
        <dbReference type="Proteomes" id="UP000284706"/>
    </source>
</evidence>
<reference evidence="3 4" key="1">
    <citation type="journal article" date="2018" name="Evol. Lett.">
        <title>Horizontal gene cluster transfer increased hallucinogenic mushroom diversity.</title>
        <authorList>
            <person name="Reynolds H.T."/>
            <person name="Vijayakumar V."/>
            <person name="Gluck-Thaler E."/>
            <person name="Korotkin H.B."/>
            <person name="Matheny P.B."/>
            <person name="Slot J.C."/>
        </authorList>
    </citation>
    <scope>NUCLEOTIDE SEQUENCE [LARGE SCALE GENOMIC DNA]</scope>
    <source>
        <strain evidence="3 4">SRW20</strain>
    </source>
</reference>
<keyword evidence="2" id="KW-0812">Transmembrane</keyword>
<evidence type="ECO:0000256" key="1">
    <source>
        <dbReference type="SAM" id="MobiDB-lite"/>
    </source>
</evidence>
<feature type="compositionally biased region" description="Low complexity" evidence="1">
    <location>
        <begin position="317"/>
        <end position="337"/>
    </location>
</feature>
<dbReference type="EMBL" id="NHYE01000961">
    <property type="protein sequence ID" value="PPR01167.1"/>
    <property type="molecule type" value="Genomic_DNA"/>
</dbReference>
<dbReference type="AlphaFoldDB" id="A0A409YDU7"/>
<keyword evidence="4" id="KW-1185">Reference proteome</keyword>
<dbReference type="OrthoDB" id="3069632at2759"/>
<dbReference type="Proteomes" id="UP000284706">
    <property type="component" value="Unassembled WGS sequence"/>
</dbReference>
<comment type="caution">
    <text evidence="3">The sequence shown here is derived from an EMBL/GenBank/DDBJ whole genome shotgun (WGS) entry which is preliminary data.</text>
</comment>
<feature type="region of interest" description="Disordered" evidence="1">
    <location>
        <begin position="421"/>
        <end position="452"/>
    </location>
</feature>
<sequence length="452" mass="49897">MSDQQTQSRLIFVDDSSPNIRYTDGWTIEVFKPTQEPQTFTPLYDTLHVLETLNNVLHNISFFFADLRLRALDGADLADFVLIGTAAIAVFGPGTGIQAIKACTIDSVQNSTVFMNDIAGQVECNVDMLGASYHELKIEVAANEENPGTITFDGVYFSPLTVQDEFGDVVYEADGADIKMSISDTGQGTLDFDFNGETLPSIRDNTLHSNHHYKPQTGYLLAVYADFSLNDLTMPSTLSYAIDEDPPQNFTITNAADAITTTVLTKRILQTPAYLAGKHHLHMVFYGTNETVPFNLNQIIVQNTTSPNVPLQPFPVASSTSTETATTPPTQTPPQSTFRGPSAQSHLGMYIGITLGSAVTLILMTWIIFRWRKRRKTSLLHEESNVSSEALIEPFRLSSRPRNRVVGKGATYVEVRRTSGQIARSTPFESRGRDHEGPRTGTDVPPDYISSW</sequence>
<keyword evidence="2" id="KW-0472">Membrane</keyword>
<organism evidence="3 4">
    <name type="scientific">Gymnopilus dilepis</name>
    <dbReference type="NCBI Taxonomy" id="231916"/>
    <lineage>
        <taxon>Eukaryota</taxon>
        <taxon>Fungi</taxon>
        <taxon>Dikarya</taxon>
        <taxon>Basidiomycota</taxon>
        <taxon>Agaricomycotina</taxon>
        <taxon>Agaricomycetes</taxon>
        <taxon>Agaricomycetidae</taxon>
        <taxon>Agaricales</taxon>
        <taxon>Agaricineae</taxon>
        <taxon>Hymenogastraceae</taxon>
        <taxon>Gymnopilus</taxon>
    </lineage>
</organism>
<name>A0A409YDU7_9AGAR</name>